<dbReference type="OrthoDB" id="892266at2"/>
<dbReference type="Proteomes" id="UP000279600">
    <property type="component" value="Chromosome"/>
</dbReference>
<accession>A0A3S9MUB4</accession>
<gene>
    <name evidence="1" type="ORF">EJ995_00355</name>
</gene>
<keyword evidence="2" id="KW-1185">Reference proteome</keyword>
<protein>
    <submittedName>
        <fullName evidence="1">Uncharacterized protein</fullName>
    </submittedName>
</protein>
<dbReference type="KEGG" id="noj:EJ995_00355"/>
<evidence type="ECO:0000313" key="2">
    <source>
        <dbReference type="Proteomes" id="UP000279600"/>
    </source>
</evidence>
<dbReference type="EMBL" id="CP034549">
    <property type="protein sequence ID" value="AZQ42758.1"/>
    <property type="molecule type" value="Genomic_DNA"/>
</dbReference>
<evidence type="ECO:0000313" key="1">
    <source>
        <dbReference type="EMBL" id="AZQ42758.1"/>
    </source>
</evidence>
<reference evidence="1 2" key="1">
    <citation type="submission" date="2018-12" db="EMBL/GenBank/DDBJ databases">
        <title>Complete genome of Nonlabens sp. MJ115.</title>
        <authorList>
            <person name="Choi H.S."/>
            <person name="Jung J."/>
        </authorList>
    </citation>
    <scope>NUCLEOTIDE SEQUENCE [LARGE SCALE GENOMIC DNA]</scope>
    <source>
        <strain evidence="1 2">MJ115</strain>
    </source>
</reference>
<name>A0A3S9MUB4_9FLAO</name>
<proteinExistence type="predicted"/>
<dbReference type="AlphaFoldDB" id="A0A3S9MUB4"/>
<organism evidence="1 2">
    <name type="scientific">Nonlabens ponticola</name>
    <dbReference type="NCBI Taxonomy" id="2496866"/>
    <lineage>
        <taxon>Bacteria</taxon>
        <taxon>Pseudomonadati</taxon>
        <taxon>Bacteroidota</taxon>
        <taxon>Flavobacteriia</taxon>
        <taxon>Flavobacteriales</taxon>
        <taxon>Flavobacteriaceae</taxon>
        <taxon>Nonlabens</taxon>
    </lineage>
</organism>
<dbReference type="PROSITE" id="PS51257">
    <property type="entry name" value="PROKAR_LIPOPROTEIN"/>
    <property type="match status" value="1"/>
</dbReference>
<sequence length="216" mass="24520">MKHFCILILAIAIISCKNEKETETSTESEKETSLAQQIANDSGIDQWNEVKQINFTFNVDRQGNQVASRAWQWNPQSDEVTLMAKNDTISYKRTAIDSTAINTDRAFVNDVYWLLPQFKLVWDQGTEISNFETKKGTGITLQYTGNGGYTPGDRYDMIIADKEIQEWSYYPAGSTEPAMTTSFEDYQNYNGIKIATDHKTPDGATRIYFTDVSVTK</sequence>
<dbReference type="RefSeq" id="WP_126444506.1">
    <property type="nucleotide sequence ID" value="NZ_CP034549.1"/>
</dbReference>